<dbReference type="Gene3D" id="2.10.25.10">
    <property type="entry name" value="Laminin"/>
    <property type="match status" value="3"/>
</dbReference>
<dbReference type="InterPro" id="IPR000742">
    <property type="entry name" value="EGF"/>
</dbReference>
<dbReference type="InterPro" id="IPR001881">
    <property type="entry name" value="EGF-like_Ca-bd_dom"/>
</dbReference>
<keyword evidence="2" id="KW-0732">Signal</keyword>
<evidence type="ECO:0000313" key="9">
    <source>
        <dbReference type="Proteomes" id="UP001158576"/>
    </source>
</evidence>
<dbReference type="PROSITE" id="PS01187">
    <property type="entry name" value="EGF_CA"/>
    <property type="match status" value="1"/>
</dbReference>
<dbReference type="Pfam" id="PF12947">
    <property type="entry name" value="EGF_3"/>
    <property type="match status" value="2"/>
</dbReference>
<dbReference type="SMART" id="SM00179">
    <property type="entry name" value="EGF_CA"/>
    <property type="match status" value="1"/>
</dbReference>
<name>A0ABN7S605_OIKDI</name>
<evidence type="ECO:0000256" key="3">
    <source>
        <dbReference type="ARBA" id="ARBA00022737"/>
    </source>
</evidence>
<dbReference type="SMART" id="SM00181">
    <property type="entry name" value="EGF"/>
    <property type="match status" value="3"/>
</dbReference>
<evidence type="ECO:0000259" key="7">
    <source>
        <dbReference type="PROSITE" id="PS50026"/>
    </source>
</evidence>
<evidence type="ECO:0000256" key="6">
    <source>
        <dbReference type="SAM" id="MobiDB-lite"/>
    </source>
</evidence>
<dbReference type="PROSITE" id="PS01186">
    <property type="entry name" value="EGF_2"/>
    <property type="match status" value="3"/>
</dbReference>
<dbReference type="Proteomes" id="UP001158576">
    <property type="component" value="Chromosome PAR"/>
</dbReference>
<feature type="domain" description="EGF-like" evidence="7">
    <location>
        <begin position="23"/>
        <end position="61"/>
    </location>
</feature>
<feature type="disulfide bond" evidence="5">
    <location>
        <begin position="27"/>
        <end position="37"/>
    </location>
</feature>
<dbReference type="InterPro" id="IPR000152">
    <property type="entry name" value="EGF-type_Asp/Asn_hydroxyl_site"/>
</dbReference>
<feature type="domain" description="EGF-like" evidence="7">
    <location>
        <begin position="227"/>
        <end position="265"/>
    </location>
</feature>
<dbReference type="PANTHER" id="PTHR24039">
    <property type="entry name" value="FIBRILLIN-RELATED"/>
    <property type="match status" value="1"/>
</dbReference>
<dbReference type="PROSITE" id="PS50026">
    <property type="entry name" value="EGF_3"/>
    <property type="match status" value="3"/>
</dbReference>
<keyword evidence="9" id="KW-1185">Reference proteome</keyword>
<gene>
    <name evidence="8" type="ORF">OKIOD_LOCUS4093</name>
</gene>
<organism evidence="8 9">
    <name type="scientific">Oikopleura dioica</name>
    <name type="common">Tunicate</name>
    <dbReference type="NCBI Taxonomy" id="34765"/>
    <lineage>
        <taxon>Eukaryota</taxon>
        <taxon>Metazoa</taxon>
        <taxon>Chordata</taxon>
        <taxon>Tunicata</taxon>
        <taxon>Appendicularia</taxon>
        <taxon>Copelata</taxon>
        <taxon>Oikopleuridae</taxon>
        <taxon>Oikopleura</taxon>
    </lineage>
</organism>
<proteinExistence type="predicted"/>
<feature type="region of interest" description="Disordered" evidence="6">
    <location>
        <begin position="522"/>
        <end position="544"/>
    </location>
</feature>
<keyword evidence="4 5" id="KW-1015">Disulfide bond</keyword>
<dbReference type="InterPro" id="IPR018097">
    <property type="entry name" value="EGF_Ca-bd_CS"/>
</dbReference>
<evidence type="ECO:0000256" key="2">
    <source>
        <dbReference type="ARBA" id="ARBA00022729"/>
    </source>
</evidence>
<feature type="domain" description="EGF-like" evidence="7">
    <location>
        <begin position="266"/>
        <end position="306"/>
    </location>
</feature>
<accession>A0ABN7S605</accession>
<comment type="caution">
    <text evidence="5">Lacks conserved residue(s) required for the propagation of feature annotation.</text>
</comment>
<evidence type="ECO:0000256" key="1">
    <source>
        <dbReference type="ARBA" id="ARBA00022536"/>
    </source>
</evidence>
<dbReference type="EMBL" id="OU015568">
    <property type="protein sequence ID" value="CAG5090272.1"/>
    <property type="molecule type" value="Genomic_DNA"/>
</dbReference>
<dbReference type="InterPro" id="IPR024731">
    <property type="entry name" value="NELL2-like_EGF"/>
</dbReference>
<evidence type="ECO:0000256" key="4">
    <source>
        <dbReference type="ARBA" id="ARBA00023157"/>
    </source>
</evidence>
<evidence type="ECO:0000313" key="8">
    <source>
        <dbReference type="EMBL" id="CAG5090272.1"/>
    </source>
</evidence>
<reference evidence="8 9" key="1">
    <citation type="submission" date="2021-04" db="EMBL/GenBank/DDBJ databases">
        <authorList>
            <person name="Bliznina A."/>
        </authorList>
    </citation>
    <scope>NUCLEOTIDE SEQUENCE [LARGE SCALE GENOMIC DNA]</scope>
</reference>
<keyword evidence="3" id="KW-0677">Repeat</keyword>
<sequence>MFKKLKETIIFSSLIAYGNADSGTSLCKQECHKNAECLTTTVGEHQCVCRPGFRGDGQDCSAQFTLQVQLCQDENKKALQKALKQASNKPSESMLINIWMEDSGNEWQQAINYQVPSLEFPTTFNYYENMNIRHITKIKVLQENWQNLCLQRLSIHQGNADIHLLAEMDAKAFVPDWADCSDPTDMERCFKFAWWKKKCQSKKRIDGEGEACRSRMIYKRQAGSKLLRTTCETETCHKNAECSIKGGRVNCTCKDGYSGDGKSCKDIDECEEGTHTCGTNALCKNTGGSFQCTCDEGFFGDGQVCSKMCSEDSLPKNMIISQKDAKPKNKGGIYPAGCKAGSSIFPAHGMDLQMTTYKLNCSCTDTKCSWKTMPSFTCQTGCPFLHPGKISKLKHWEDERDSKLNQIKFKVKFRSPSQIPEEWRLLVTFGTDIPEGARYGGPTAKMLQMSRNQLLLAGDLDNSHNPDLKVAPNKDIGFTFKLRNLKKKFLKSLVKGMTLHHVGHEVNDLSCWQELPDEKLALDYESYESQEPEESEEEEYDEEA</sequence>
<feature type="compositionally biased region" description="Acidic residues" evidence="6">
    <location>
        <begin position="525"/>
        <end position="544"/>
    </location>
</feature>
<dbReference type="PROSITE" id="PS00010">
    <property type="entry name" value="ASX_HYDROXYL"/>
    <property type="match status" value="1"/>
</dbReference>
<protein>
    <submittedName>
        <fullName evidence="8">Oidioi.mRNA.OKI2018_I69.PAR.g12535.t1.cds</fullName>
    </submittedName>
</protein>
<keyword evidence="1 5" id="KW-0245">EGF-like domain</keyword>
<dbReference type="SUPFAM" id="SSF57196">
    <property type="entry name" value="EGF/Laminin"/>
    <property type="match status" value="2"/>
</dbReference>
<dbReference type="CDD" id="cd00054">
    <property type="entry name" value="EGF_CA"/>
    <property type="match status" value="1"/>
</dbReference>
<evidence type="ECO:0000256" key="5">
    <source>
        <dbReference type="PROSITE-ProRule" id="PRU00076"/>
    </source>
</evidence>